<sequence length="193" mass="20854">MTLVDDVLAGPPRWGRVRLVAVDGPSGAGKTTFAARLVDAFRARGVTTGLVATDHYATWDDPVAWWPRLVTEVLRPLAAGRPAVYRPVDWTTGAPRPGPIRTVHPVDVLVLEGVSAGRASIRPALSALCWVEGPDPETRLARAVRRDGEGVRGPLAAWQQFERGWFAVDGTRGHVHPDGLVLSSGLTQRENFS</sequence>
<dbReference type="Gene3D" id="3.40.50.300">
    <property type="entry name" value="P-loop containing nucleotide triphosphate hydrolases"/>
    <property type="match status" value="1"/>
</dbReference>
<keyword evidence="1" id="KW-0808">Transferase</keyword>
<comment type="caution">
    <text evidence="1">The sequence shown here is derived from an EMBL/GenBank/DDBJ whole genome shotgun (WGS) entry which is preliminary data.</text>
</comment>
<name>A0ABX0SNA7_9PSEU</name>
<dbReference type="SUPFAM" id="SSF52540">
    <property type="entry name" value="P-loop containing nucleoside triphosphate hydrolases"/>
    <property type="match status" value="1"/>
</dbReference>
<keyword evidence="1" id="KW-0418">Kinase</keyword>
<accession>A0ABX0SNA7</accession>
<dbReference type="EMBL" id="JAANOU010000001">
    <property type="protein sequence ID" value="NIH78039.1"/>
    <property type="molecule type" value="Genomic_DNA"/>
</dbReference>
<dbReference type="Proteomes" id="UP000754495">
    <property type="component" value="Unassembled WGS sequence"/>
</dbReference>
<dbReference type="InterPro" id="IPR027417">
    <property type="entry name" value="P-loop_NTPase"/>
</dbReference>
<proteinExistence type="predicted"/>
<organism evidence="1 2">
    <name type="scientific">Amycolatopsis viridis</name>
    <dbReference type="NCBI Taxonomy" id="185678"/>
    <lineage>
        <taxon>Bacteria</taxon>
        <taxon>Bacillati</taxon>
        <taxon>Actinomycetota</taxon>
        <taxon>Actinomycetes</taxon>
        <taxon>Pseudonocardiales</taxon>
        <taxon>Pseudonocardiaceae</taxon>
        <taxon>Amycolatopsis</taxon>
    </lineage>
</organism>
<gene>
    <name evidence="1" type="ORF">FHX46_000569</name>
</gene>
<reference evidence="1 2" key="1">
    <citation type="submission" date="2020-03" db="EMBL/GenBank/DDBJ databases">
        <title>Sequencing the genomes of 1000 actinobacteria strains.</title>
        <authorList>
            <person name="Klenk H.-P."/>
        </authorList>
    </citation>
    <scope>NUCLEOTIDE SEQUENCE [LARGE SCALE GENOMIC DNA]</scope>
    <source>
        <strain evidence="1 2">DSM 45668</strain>
    </source>
</reference>
<protein>
    <submittedName>
        <fullName evidence="1">Uridine kinase</fullName>
    </submittedName>
</protein>
<dbReference type="GO" id="GO:0016301">
    <property type="term" value="F:kinase activity"/>
    <property type="evidence" value="ECO:0007669"/>
    <property type="project" value="UniProtKB-KW"/>
</dbReference>
<evidence type="ECO:0000313" key="2">
    <source>
        <dbReference type="Proteomes" id="UP000754495"/>
    </source>
</evidence>
<keyword evidence="2" id="KW-1185">Reference proteome</keyword>
<evidence type="ECO:0000313" key="1">
    <source>
        <dbReference type="EMBL" id="NIH78039.1"/>
    </source>
</evidence>